<feature type="compositionally biased region" description="Basic and acidic residues" evidence="1">
    <location>
        <begin position="409"/>
        <end position="429"/>
    </location>
</feature>
<gene>
    <name evidence="2" type="ORF">HLUCCA11_07240</name>
</gene>
<feature type="region of interest" description="Disordered" evidence="1">
    <location>
        <begin position="381"/>
        <end position="448"/>
    </location>
</feature>
<sequence>MVKASGQIKQELASLQQQTQQMAEALDSLYEGYLTALSEAGSRQLVQAAYHLCTRAYPDKFLALSWDQRNQLQKALQAIAAKIYQQLVDQREQTKKASRQSQSYQNPNGLVFLQRLLEARGASASSSGSSAATRDIFRMRTGRDNDELLAEERYDGKYQNESELTDDDSVEFDRLDRDDLDRDDLDHDDLDREGFEEDGFEEVFDQGNFASIEDMRDLAGDDLAEDMDEEGDEDDLDFDMEVPAADQRLTIDEEEDLLAALEGLARRSIALNSDLDGARLSGIQDNHSDSATGEGLDSDSAEQCLSPMHLLKQQMLLERAIREVFKAVSEEANELLQKSSVMPRFPRALLTAAAGPREMGEPLNAVPNVVRVSVRVMHGEVTTDLDEVDPDDDVPTAEPGRRGRSSRQASKDADRRQEEVFRKSRERNRQRNGNRPSGRSSAGDEAARRMRRMMPREIIEIEALPELSAISLRLSEVEFTDPTVSAWRSRLRQKLGDLKKLGMRYKKTQRSLETAQAEDAWRASWTVRPNDSVGEP</sequence>
<dbReference type="AlphaFoldDB" id="A0A0N8KNE6"/>
<name>A0A0N8KNE6_9CYAN</name>
<feature type="compositionally biased region" description="Basic and acidic residues" evidence="1">
    <location>
        <begin position="148"/>
        <end position="160"/>
    </location>
</feature>
<comment type="caution">
    <text evidence="2">The sequence shown here is derived from an EMBL/GenBank/DDBJ whole genome shotgun (WGS) entry which is preliminary data.</text>
</comment>
<organism evidence="2 3">
    <name type="scientific">Phormidesmis priestleyi Ana</name>
    <dbReference type="NCBI Taxonomy" id="1666911"/>
    <lineage>
        <taxon>Bacteria</taxon>
        <taxon>Bacillati</taxon>
        <taxon>Cyanobacteriota</taxon>
        <taxon>Cyanophyceae</taxon>
        <taxon>Leptolyngbyales</taxon>
        <taxon>Leptolyngbyaceae</taxon>
        <taxon>Phormidesmis</taxon>
    </lineage>
</organism>
<feature type="region of interest" description="Disordered" evidence="1">
    <location>
        <begin position="148"/>
        <end position="172"/>
    </location>
</feature>
<evidence type="ECO:0000313" key="3">
    <source>
        <dbReference type="Proteomes" id="UP000050465"/>
    </source>
</evidence>
<evidence type="ECO:0000313" key="2">
    <source>
        <dbReference type="EMBL" id="KPQ36322.1"/>
    </source>
</evidence>
<evidence type="ECO:0000256" key="1">
    <source>
        <dbReference type="SAM" id="MobiDB-lite"/>
    </source>
</evidence>
<dbReference type="Proteomes" id="UP000050465">
    <property type="component" value="Unassembled WGS sequence"/>
</dbReference>
<reference evidence="2 3" key="1">
    <citation type="submission" date="2015-09" db="EMBL/GenBank/DDBJ databases">
        <title>Identification and resolution of microdiversity through metagenomic sequencing of parallel consortia.</title>
        <authorList>
            <person name="Nelson W.C."/>
            <person name="Romine M.F."/>
            <person name="Lindemann S.R."/>
        </authorList>
    </citation>
    <scope>NUCLEOTIDE SEQUENCE [LARGE SCALE GENOMIC DNA]</scope>
    <source>
        <strain evidence="2">Ana</strain>
    </source>
</reference>
<accession>A0A0N8KNE6</accession>
<proteinExistence type="predicted"/>
<dbReference type="STRING" id="1666911.HLUCCA11_07240"/>
<protein>
    <submittedName>
        <fullName evidence="2">K-box region</fullName>
    </submittedName>
</protein>
<dbReference type="EMBL" id="LJZR01000007">
    <property type="protein sequence ID" value="KPQ36322.1"/>
    <property type="molecule type" value="Genomic_DNA"/>
</dbReference>
<feature type="compositionally biased region" description="Acidic residues" evidence="1">
    <location>
        <begin position="383"/>
        <end position="395"/>
    </location>
</feature>